<dbReference type="Pfam" id="PF18480">
    <property type="entry name" value="DUF5615"/>
    <property type="match status" value="1"/>
</dbReference>
<name>A0A1G6K6U0_9SPHI</name>
<evidence type="ECO:0000259" key="1">
    <source>
        <dbReference type="Pfam" id="PF18480"/>
    </source>
</evidence>
<dbReference type="EMBL" id="FMZH01000001">
    <property type="protein sequence ID" value="SDC26720.1"/>
    <property type="molecule type" value="Genomic_DNA"/>
</dbReference>
<organism evidence="2 3">
    <name type="scientific">Pedobacter soli</name>
    <dbReference type="NCBI Taxonomy" id="390242"/>
    <lineage>
        <taxon>Bacteria</taxon>
        <taxon>Pseudomonadati</taxon>
        <taxon>Bacteroidota</taxon>
        <taxon>Sphingobacteriia</taxon>
        <taxon>Sphingobacteriales</taxon>
        <taxon>Sphingobacteriaceae</taxon>
        <taxon>Pedobacter</taxon>
    </lineage>
</organism>
<proteinExistence type="predicted"/>
<accession>A0A1G6K6U0</accession>
<reference evidence="3" key="1">
    <citation type="submission" date="2016-10" db="EMBL/GenBank/DDBJ databases">
        <authorList>
            <person name="Varghese N."/>
            <person name="Submissions S."/>
        </authorList>
    </citation>
    <scope>NUCLEOTIDE SEQUENCE [LARGE SCALE GENOMIC DNA]</scope>
    <source>
        <strain evidence="3">DSM 18609</strain>
    </source>
</reference>
<protein>
    <submittedName>
        <fullName evidence="2">Predicted nuclease, contains PIN domain, potential toxin-antitoxin system component</fullName>
    </submittedName>
</protein>
<dbReference type="Proteomes" id="UP000199455">
    <property type="component" value="Unassembled WGS sequence"/>
</dbReference>
<dbReference type="AlphaFoldDB" id="A0A1G6K6U0"/>
<gene>
    <name evidence="2" type="ORF">SAMN04488024_101678</name>
</gene>
<feature type="domain" description="DUF5615" evidence="1">
    <location>
        <begin position="10"/>
        <end position="104"/>
    </location>
</feature>
<dbReference type="InterPro" id="IPR041049">
    <property type="entry name" value="DUF5615"/>
</dbReference>
<dbReference type="STRING" id="390242.SAMN04488024_101678"/>
<keyword evidence="3" id="KW-1185">Reference proteome</keyword>
<dbReference type="RefSeq" id="WP_090764480.1">
    <property type="nucleotide sequence ID" value="NZ_FMZH01000001.1"/>
</dbReference>
<evidence type="ECO:0000313" key="3">
    <source>
        <dbReference type="Proteomes" id="UP000199455"/>
    </source>
</evidence>
<sequence>MTTFTNNWEFWLDENISPIISKWLTDEINIKCNSFHFLKLNKTPDLEIYHLARHQEKVIIISKDEDYRELVAWKGPPPKLISIQFGNCSNKIFWEKLKAKIYDAIDKLIYGDLDIFDIK</sequence>
<evidence type="ECO:0000313" key="2">
    <source>
        <dbReference type="EMBL" id="SDC26720.1"/>
    </source>
</evidence>